<dbReference type="GO" id="GO:0004386">
    <property type="term" value="F:helicase activity"/>
    <property type="evidence" value="ECO:0007669"/>
    <property type="project" value="InterPro"/>
</dbReference>
<sequence length="1218" mass="141110">MALTKEFAIIQGPPGTGKTFIGLKIANVLLHNKSKWDFSRRSRRNIFPRFLGNHMHPILIVCYTNHALDQFLEGIHQFHPEGIVRIGGRSQSETMKECSLSELKHRMRKAKLVPKSIRKDLFEAHKKIERAESKLQKATDGLQKCRKHVFHEEALHYRAQSMTEAHYRSLKQPSEENDGVKHSAMLRWLKLLVNSANLSQGDVCEIDGGEYTEEVEEKEQDYDEDEDSEDEGDVLYEANVMENQRLLDDDDEVYQSKPMRKPQDLLQVVNPFIDHGEEHGDEWQIQNAYRLMRKLKRIMHFELSKDDIMPEEMAKMITDVWNLSLEDRWRLYRRWVKDVRERCRQEMRYFLFDFERGVNKLKQQTGQLDLFILRGANVIGMTTTGAAKYSKLLEELQPRITIVEEAAEVLESHILTSLTPGCQHLILIGDHQQLRPNPTVYELAKDYNLDVSLFERMVKNGMPFERLLLQHRMRPEISKMLEHIYFNPKLENHKSVLNFENIMGVNRNVFFVDHAESEDFLEEGRSRSNEHEAQFIAALCRYFILQGYEAEKITVLTAYVGQLTRFKKEMANKIFRGVRVCAVDNFQGEENDIILLSLVRSNEDGKIGFLQIENRVCVALSRAKKGFFCIGNFSLLAKKSLLWNKIINDMKDSGNVGDALILTCQNHPQNVIHASVADDFEKAPEGGCTLQCAFRLQCGHVCDLMCHPIDPDHEEYRCKKPCTKTLCDLNHKCPKRCFQICGPCREPLDKILPGCGHFQKVPCYLCNDLTQVECQTPCKVILKCGHECAGSCSDCLRGRVHQPCKAVCGRILFCGHNCSEPCTKNCSPCKEKCGNYCKHRNCKKKCGDPCEPCNERCVWQCPHYRCKNLCGELCDRPRCNRPCPKRLPCRHPCIGLCGEPCPKKCRKCHKDEVTEIFFDTKYKPDARFVELADCGHVFEVEMMDQWMDQADLTQGGKPVDVQHKLCPKCGVPIRTSLRYGNVVKKILADFENIKGNTSSFEIPRGQEVESLLFALQGIKEFPEDRDSIEVLLGQANHAAEALDVIRNQISLLSFLQTLKANTHRQFEREDLPREMKEKFDRKVEQLRVRVMQLNYRTLNSQQLEELNEEMHRTQLLFDFRLLIMQLEINGVDLSIIDGLMKEELDSERKIGKAFRGRYTARIQRIRREHKLQAFKLAVLRDEQSVIVNSKCLAQPRWHKCPRGSHLLHHRVWRGDRRK</sequence>
<keyword evidence="3" id="KW-0863">Zinc-finger</keyword>
<dbReference type="Pfam" id="PF13086">
    <property type="entry name" value="AAA_11"/>
    <property type="match status" value="1"/>
</dbReference>
<dbReference type="Proteomes" id="UP001159428">
    <property type="component" value="Unassembled WGS sequence"/>
</dbReference>
<dbReference type="SUPFAM" id="SSF52540">
    <property type="entry name" value="P-loop containing nucleoside triphosphate hydrolases"/>
    <property type="match status" value="1"/>
</dbReference>
<evidence type="ECO:0000256" key="4">
    <source>
        <dbReference type="ARBA" id="ARBA00022833"/>
    </source>
</evidence>
<dbReference type="Gene3D" id="3.40.50.300">
    <property type="entry name" value="P-loop containing nucleotide triphosphate hydrolases"/>
    <property type="match status" value="3"/>
</dbReference>
<gene>
    <name evidence="7" type="ORF">PMEA_00019920</name>
</gene>
<keyword evidence="4" id="KW-0862">Zinc</keyword>
<dbReference type="InterPro" id="IPR041679">
    <property type="entry name" value="DNA2/NAM7-like_C"/>
</dbReference>
<evidence type="ECO:0000256" key="3">
    <source>
        <dbReference type="ARBA" id="ARBA00022771"/>
    </source>
</evidence>
<dbReference type="PANTHER" id="PTHR10887">
    <property type="entry name" value="DNA2/NAM7 HELICASE FAMILY"/>
    <property type="match status" value="1"/>
</dbReference>
<evidence type="ECO:0000256" key="2">
    <source>
        <dbReference type="ARBA" id="ARBA00022737"/>
    </source>
</evidence>
<evidence type="ECO:0000256" key="5">
    <source>
        <dbReference type="SAM" id="MobiDB-lite"/>
    </source>
</evidence>
<evidence type="ECO:0000259" key="6">
    <source>
        <dbReference type="SMART" id="SM00438"/>
    </source>
</evidence>
<evidence type="ECO:0000313" key="7">
    <source>
        <dbReference type="EMBL" id="CAH3142053.1"/>
    </source>
</evidence>
<keyword evidence="8" id="KW-1185">Reference proteome</keyword>
<dbReference type="CDD" id="cd06008">
    <property type="entry name" value="NF-X1-zinc-finger"/>
    <property type="match status" value="1"/>
</dbReference>
<keyword evidence="1" id="KW-0479">Metal-binding</keyword>
<protein>
    <recommendedName>
        <fullName evidence="6">NF-X1-type domain-containing protein</fullName>
    </recommendedName>
</protein>
<dbReference type="GO" id="GO:0031048">
    <property type="term" value="P:regulatory ncRNA-mediated heterochromatin formation"/>
    <property type="evidence" value="ECO:0007669"/>
    <property type="project" value="TreeGrafter"/>
</dbReference>
<feature type="region of interest" description="Disordered" evidence="5">
    <location>
        <begin position="209"/>
        <end position="230"/>
    </location>
</feature>
<dbReference type="InterPro" id="IPR000967">
    <property type="entry name" value="Znf_NFX1"/>
</dbReference>
<dbReference type="InterPro" id="IPR027417">
    <property type="entry name" value="P-loop_NTPase"/>
</dbReference>
<organism evidence="7 8">
    <name type="scientific">Pocillopora meandrina</name>
    <dbReference type="NCBI Taxonomy" id="46732"/>
    <lineage>
        <taxon>Eukaryota</taxon>
        <taxon>Metazoa</taxon>
        <taxon>Cnidaria</taxon>
        <taxon>Anthozoa</taxon>
        <taxon>Hexacorallia</taxon>
        <taxon>Scleractinia</taxon>
        <taxon>Astrocoeniina</taxon>
        <taxon>Pocilloporidae</taxon>
        <taxon>Pocillopora</taxon>
    </lineage>
</organism>
<name>A0AAU9XA98_9CNID</name>
<dbReference type="AlphaFoldDB" id="A0AAU9XA98"/>
<accession>A0AAU9XA98</accession>
<feature type="domain" description="NF-X1-type" evidence="6">
    <location>
        <begin position="727"/>
        <end position="746"/>
    </location>
</feature>
<reference evidence="7 8" key="1">
    <citation type="submission" date="2022-05" db="EMBL/GenBank/DDBJ databases">
        <authorList>
            <consortium name="Genoscope - CEA"/>
            <person name="William W."/>
        </authorList>
    </citation>
    <scope>NUCLEOTIDE SEQUENCE [LARGE SCALE GENOMIC DNA]</scope>
</reference>
<dbReference type="GO" id="GO:0008270">
    <property type="term" value="F:zinc ion binding"/>
    <property type="evidence" value="ECO:0007669"/>
    <property type="project" value="UniProtKB-KW"/>
</dbReference>
<keyword evidence="2" id="KW-0677">Repeat</keyword>
<evidence type="ECO:0000313" key="8">
    <source>
        <dbReference type="Proteomes" id="UP001159428"/>
    </source>
</evidence>
<dbReference type="InterPro" id="IPR045055">
    <property type="entry name" value="DNA2/NAM7-like"/>
</dbReference>
<feature type="domain" description="NF-X1-type" evidence="6">
    <location>
        <begin position="698"/>
        <end position="720"/>
    </location>
</feature>
<dbReference type="InterPro" id="IPR041677">
    <property type="entry name" value="DNA2/NAM7_AAA_11"/>
</dbReference>
<dbReference type="SMART" id="SM00438">
    <property type="entry name" value="ZnF_NFX"/>
    <property type="match status" value="3"/>
</dbReference>
<dbReference type="CDD" id="cd18808">
    <property type="entry name" value="SF1_C_Upf1"/>
    <property type="match status" value="1"/>
</dbReference>
<dbReference type="InterPro" id="IPR047187">
    <property type="entry name" value="SF1_C_Upf1"/>
</dbReference>
<proteinExistence type="predicted"/>
<dbReference type="Pfam" id="PF13087">
    <property type="entry name" value="AAA_12"/>
    <property type="match status" value="1"/>
</dbReference>
<dbReference type="EMBL" id="CALNXJ010000036">
    <property type="protein sequence ID" value="CAH3142053.1"/>
    <property type="molecule type" value="Genomic_DNA"/>
</dbReference>
<dbReference type="PANTHER" id="PTHR10887:SF341">
    <property type="entry name" value="NFX1-TYPE ZINC FINGER-CONTAINING PROTEIN 1"/>
    <property type="match status" value="1"/>
</dbReference>
<dbReference type="GO" id="GO:0031380">
    <property type="term" value="C:nuclear RNA-directed RNA polymerase complex"/>
    <property type="evidence" value="ECO:0007669"/>
    <property type="project" value="TreeGrafter"/>
</dbReference>
<dbReference type="FunFam" id="3.40.50.300:FF:000742">
    <property type="entry name" value="NFX1-type zinc finger-containing protein 1"/>
    <property type="match status" value="1"/>
</dbReference>
<comment type="caution">
    <text evidence="7">The sequence shown here is derived from an EMBL/GenBank/DDBJ whole genome shotgun (WGS) entry which is preliminary data.</text>
</comment>
<feature type="domain" description="NF-X1-type" evidence="6">
    <location>
        <begin position="814"/>
        <end position="831"/>
    </location>
</feature>
<evidence type="ECO:0000256" key="1">
    <source>
        <dbReference type="ARBA" id="ARBA00022723"/>
    </source>
</evidence>
<dbReference type="CDD" id="cd17936">
    <property type="entry name" value="EEXXEc_NFX1"/>
    <property type="match status" value="1"/>
</dbReference>